<feature type="domain" description="Kazal-like" evidence="2">
    <location>
        <begin position="20"/>
        <end position="73"/>
    </location>
</feature>
<protein>
    <submittedName>
        <fullName evidence="5">Uncharacterized protein LOC108045842</fullName>
    </submittedName>
</protein>
<accession>A0A6P4ERL6</accession>
<evidence type="ECO:0000313" key="3">
    <source>
        <dbReference type="EnsemblMetazoa" id="XP_016980772.1"/>
    </source>
</evidence>
<feature type="chain" id="PRO_5027582712" evidence="1">
    <location>
        <begin position="24"/>
        <end position="77"/>
    </location>
</feature>
<dbReference type="OrthoDB" id="328123at2759"/>
<dbReference type="PROSITE" id="PS00282">
    <property type="entry name" value="KAZAL_1"/>
    <property type="match status" value="1"/>
</dbReference>
<dbReference type="PROSITE" id="PS51465">
    <property type="entry name" value="KAZAL_2"/>
    <property type="match status" value="1"/>
</dbReference>
<dbReference type="SUPFAM" id="SSF100895">
    <property type="entry name" value="Kazal-type serine protease inhibitors"/>
    <property type="match status" value="1"/>
</dbReference>
<keyword evidence="1" id="KW-0732">Signal</keyword>
<dbReference type="GeneID" id="108045842"/>
<keyword evidence="4" id="KW-1185">Reference proteome</keyword>
<evidence type="ECO:0000313" key="4">
    <source>
        <dbReference type="Proteomes" id="UP001652680"/>
    </source>
</evidence>
<dbReference type="AlphaFoldDB" id="A0A6P4ERL6"/>
<reference evidence="5" key="2">
    <citation type="submission" date="2025-04" db="UniProtKB">
        <authorList>
            <consortium name="RefSeq"/>
        </authorList>
    </citation>
    <scope>IDENTIFICATION</scope>
</reference>
<dbReference type="SMART" id="SM00280">
    <property type="entry name" value="KAZAL"/>
    <property type="match status" value="1"/>
</dbReference>
<dbReference type="InterPro" id="IPR002350">
    <property type="entry name" value="Kazal_dom"/>
</dbReference>
<dbReference type="InterPro" id="IPR036058">
    <property type="entry name" value="Kazal_dom_sf"/>
</dbReference>
<evidence type="ECO:0000259" key="2">
    <source>
        <dbReference type="PROSITE" id="PS51465"/>
    </source>
</evidence>
<dbReference type="Proteomes" id="UP001652680">
    <property type="component" value="Unassembled WGS sequence"/>
</dbReference>
<feature type="signal peptide" evidence="1">
    <location>
        <begin position="1"/>
        <end position="23"/>
    </location>
</feature>
<dbReference type="CDD" id="cd00104">
    <property type="entry name" value="KAZAL_FS"/>
    <property type="match status" value="1"/>
</dbReference>
<reference evidence="3" key="3">
    <citation type="submission" date="2025-05" db="UniProtKB">
        <authorList>
            <consortium name="EnsemblMetazoa"/>
        </authorList>
    </citation>
    <scope>IDENTIFICATION</scope>
</reference>
<dbReference type="EnsemblMetazoa" id="XM_017125283.2">
    <property type="protein sequence ID" value="XP_016980772.1"/>
    <property type="gene ID" value="LOC108045842"/>
</dbReference>
<proteinExistence type="predicted"/>
<gene>
    <name evidence="5" type="primary">LOC108045842</name>
    <name evidence="3" type="synonym">108045842</name>
</gene>
<dbReference type="Gene3D" id="3.30.60.30">
    <property type="match status" value="1"/>
</dbReference>
<dbReference type="RefSeq" id="XP_016980772.1">
    <property type="nucleotide sequence ID" value="XM_017125283.1"/>
</dbReference>
<sequence length="77" mass="8699">MKCLALMVFLCLLAILFSGATEASYCPCNLLKAEVCGSNGVTYKNRCFFECTQRVYRKLGRILNVRKVGSCQANRYF</sequence>
<organism evidence="5">
    <name type="scientific">Drosophila rhopaloa</name>
    <name type="common">Fruit fly</name>
    <dbReference type="NCBI Taxonomy" id="1041015"/>
    <lineage>
        <taxon>Eukaryota</taxon>
        <taxon>Metazoa</taxon>
        <taxon>Ecdysozoa</taxon>
        <taxon>Arthropoda</taxon>
        <taxon>Hexapoda</taxon>
        <taxon>Insecta</taxon>
        <taxon>Pterygota</taxon>
        <taxon>Neoptera</taxon>
        <taxon>Endopterygota</taxon>
        <taxon>Diptera</taxon>
        <taxon>Brachycera</taxon>
        <taxon>Muscomorpha</taxon>
        <taxon>Ephydroidea</taxon>
        <taxon>Drosophilidae</taxon>
        <taxon>Drosophila</taxon>
        <taxon>Sophophora</taxon>
    </lineage>
</organism>
<reference evidence="4" key="1">
    <citation type="journal article" date="2021" name="Elife">
        <title>Highly contiguous assemblies of 101 drosophilid genomes.</title>
        <authorList>
            <person name="Kim B.Y."/>
            <person name="Wang J.R."/>
            <person name="Miller D.E."/>
            <person name="Barmina O."/>
            <person name="Delaney E."/>
            <person name="Thompson A."/>
            <person name="Comeault A.A."/>
            <person name="Peede D."/>
            <person name="D'Agostino E.R."/>
            <person name="Pelaez J."/>
            <person name="Aguilar J.M."/>
            <person name="Haji D."/>
            <person name="Matsunaga T."/>
            <person name="Armstrong E.E."/>
            <person name="Zych M."/>
            <person name="Ogawa Y."/>
            <person name="Stamenkovic-Radak M."/>
            <person name="Jelic M."/>
            <person name="Veselinovic M.S."/>
            <person name="Tanaskovic M."/>
            <person name="Eric P."/>
            <person name="Gao J.J."/>
            <person name="Katoh T.K."/>
            <person name="Toda M.J."/>
            <person name="Watabe H."/>
            <person name="Watada M."/>
            <person name="Davis J.S."/>
            <person name="Moyle L.C."/>
            <person name="Manoli G."/>
            <person name="Bertolini E."/>
            <person name="Kostal V."/>
            <person name="Hawley R.S."/>
            <person name="Takahashi A."/>
            <person name="Jones C.D."/>
            <person name="Price D.K."/>
            <person name="Whiteman N."/>
            <person name="Kopp A."/>
            <person name="Matute D.R."/>
            <person name="Petrov D.A."/>
        </authorList>
    </citation>
    <scope>NUCLEOTIDE SEQUENCE [LARGE SCALE GENOMIC DNA]</scope>
</reference>
<evidence type="ECO:0000256" key="1">
    <source>
        <dbReference type="SAM" id="SignalP"/>
    </source>
</evidence>
<evidence type="ECO:0000313" key="5">
    <source>
        <dbReference type="RefSeq" id="XP_016980772.1"/>
    </source>
</evidence>
<dbReference type="Pfam" id="PF00050">
    <property type="entry name" value="Kazal_1"/>
    <property type="match status" value="1"/>
</dbReference>
<name>A0A6P4ERL6_DRORH</name>